<comment type="caution">
    <text evidence="2">The sequence shown here is derived from an EMBL/GenBank/DDBJ whole genome shotgun (WGS) entry which is preliminary data.</text>
</comment>
<protein>
    <submittedName>
        <fullName evidence="2">Uncharacterized protein</fullName>
    </submittedName>
</protein>
<accession>A0A9J5WWJ2</accession>
<proteinExistence type="predicted"/>
<feature type="region of interest" description="Disordered" evidence="1">
    <location>
        <begin position="58"/>
        <end position="82"/>
    </location>
</feature>
<evidence type="ECO:0000313" key="2">
    <source>
        <dbReference type="EMBL" id="KAG5580201.1"/>
    </source>
</evidence>
<evidence type="ECO:0000256" key="1">
    <source>
        <dbReference type="SAM" id="MobiDB-lite"/>
    </source>
</evidence>
<organism evidence="2 3">
    <name type="scientific">Solanum commersonii</name>
    <name type="common">Commerson's wild potato</name>
    <name type="synonym">Commerson's nightshade</name>
    <dbReference type="NCBI Taxonomy" id="4109"/>
    <lineage>
        <taxon>Eukaryota</taxon>
        <taxon>Viridiplantae</taxon>
        <taxon>Streptophyta</taxon>
        <taxon>Embryophyta</taxon>
        <taxon>Tracheophyta</taxon>
        <taxon>Spermatophyta</taxon>
        <taxon>Magnoliopsida</taxon>
        <taxon>eudicotyledons</taxon>
        <taxon>Gunneridae</taxon>
        <taxon>Pentapetalae</taxon>
        <taxon>asterids</taxon>
        <taxon>lamiids</taxon>
        <taxon>Solanales</taxon>
        <taxon>Solanaceae</taxon>
        <taxon>Solanoideae</taxon>
        <taxon>Solaneae</taxon>
        <taxon>Solanum</taxon>
    </lineage>
</organism>
<keyword evidence="3" id="KW-1185">Reference proteome</keyword>
<dbReference type="AlphaFoldDB" id="A0A9J5WWJ2"/>
<dbReference type="Proteomes" id="UP000824120">
    <property type="component" value="Chromosome 10"/>
</dbReference>
<dbReference type="EMBL" id="JACXVP010000010">
    <property type="protein sequence ID" value="KAG5580201.1"/>
    <property type="molecule type" value="Genomic_DNA"/>
</dbReference>
<evidence type="ECO:0000313" key="3">
    <source>
        <dbReference type="Proteomes" id="UP000824120"/>
    </source>
</evidence>
<sequence length="101" mass="11058">MANVAAYLREPEVEVPRFECRPCLNIVGRAQAMTPAPRHLRNNCHGLAFTERHGCKSRSASQEARVEAEDGGYDGLEGPSGRLIMSPRCLEAESLGDPPRP</sequence>
<gene>
    <name evidence="2" type="ORF">H5410_050828</name>
</gene>
<reference evidence="2 3" key="1">
    <citation type="submission" date="2020-09" db="EMBL/GenBank/DDBJ databases">
        <title>De no assembly of potato wild relative species, Solanum commersonii.</title>
        <authorList>
            <person name="Cho K."/>
        </authorList>
    </citation>
    <scope>NUCLEOTIDE SEQUENCE [LARGE SCALE GENOMIC DNA]</scope>
    <source>
        <strain evidence="2">LZ3.2</strain>
        <tissue evidence="2">Leaf</tissue>
    </source>
</reference>
<name>A0A9J5WWJ2_SOLCO</name>